<evidence type="ECO:0000256" key="3">
    <source>
        <dbReference type="ARBA" id="ARBA00023163"/>
    </source>
</evidence>
<dbReference type="CDD" id="cd01545">
    <property type="entry name" value="PBP1_SalR"/>
    <property type="match status" value="1"/>
</dbReference>
<keyword evidence="3" id="KW-0804">Transcription</keyword>
<dbReference type="PANTHER" id="PTHR30146">
    <property type="entry name" value="LACI-RELATED TRANSCRIPTIONAL REPRESSOR"/>
    <property type="match status" value="1"/>
</dbReference>
<evidence type="ECO:0000256" key="2">
    <source>
        <dbReference type="ARBA" id="ARBA00023125"/>
    </source>
</evidence>
<proteinExistence type="predicted"/>
<evidence type="ECO:0000256" key="1">
    <source>
        <dbReference type="ARBA" id="ARBA00023015"/>
    </source>
</evidence>
<protein>
    <submittedName>
        <fullName evidence="5">LacI family DNA-binding transcriptional regulator</fullName>
    </submittedName>
</protein>
<comment type="caution">
    <text evidence="5">The sequence shown here is derived from an EMBL/GenBank/DDBJ whole genome shotgun (WGS) entry which is preliminary data.</text>
</comment>
<evidence type="ECO:0000313" key="6">
    <source>
        <dbReference type="Proteomes" id="UP001216253"/>
    </source>
</evidence>
<feature type="domain" description="HTH lacI-type" evidence="4">
    <location>
        <begin position="6"/>
        <end position="60"/>
    </location>
</feature>
<dbReference type="Pfam" id="PF00356">
    <property type="entry name" value="LacI"/>
    <property type="match status" value="1"/>
</dbReference>
<organism evidence="5 6">
    <name type="scientific">Novosphingobium album</name>
    <name type="common">ex Liu et al. 2023</name>
    <dbReference type="NCBI Taxonomy" id="3031130"/>
    <lineage>
        <taxon>Bacteria</taxon>
        <taxon>Pseudomonadati</taxon>
        <taxon>Pseudomonadota</taxon>
        <taxon>Alphaproteobacteria</taxon>
        <taxon>Sphingomonadales</taxon>
        <taxon>Sphingomonadaceae</taxon>
        <taxon>Novosphingobium</taxon>
    </lineage>
</organism>
<dbReference type="InterPro" id="IPR028082">
    <property type="entry name" value="Peripla_BP_I"/>
</dbReference>
<dbReference type="Gene3D" id="1.10.260.40">
    <property type="entry name" value="lambda repressor-like DNA-binding domains"/>
    <property type="match status" value="1"/>
</dbReference>
<dbReference type="InterPro" id="IPR000843">
    <property type="entry name" value="HTH_LacI"/>
</dbReference>
<dbReference type="PANTHER" id="PTHR30146:SF153">
    <property type="entry name" value="LACTOSE OPERON REPRESSOR"/>
    <property type="match status" value="1"/>
</dbReference>
<keyword evidence="1" id="KW-0805">Transcription regulation</keyword>
<dbReference type="SMART" id="SM00354">
    <property type="entry name" value="HTH_LACI"/>
    <property type="match status" value="1"/>
</dbReference>
<gene>
    <name evidence="5" type="ORF">PYV00_16455</name>
</gene>
<evidence type="ECO:0000313" key="5">
    <source>
        <dbReference type="EMBL" id="MDE8653292.1"/>
    </source>
</evidence>
<keyword evidence="2 5" id="KW-0238">DNA-binding</keyword>
<dbReference type="PRINTS" id="PR00036">
    <property type="entry name" value="HTHLACI"/>
</dbReference>
<dbReference type="EMBL" id="JARESE010000056">
    <property type="protein sequence ID" value="MDE8653292.1"/>
    <property type="molecule type" value="Genomic_DNA"/>
</dbReference>
<dbReference type="PROSITE" id="PS00356">
    <property type="entry name" value="HTH_LACI_1"/>
    <property type="match status" value="1"/>
</dbReference>
<dbReference type="SUPFAM" id="SSF47413">
    <property type="entry name" value="lambda repressor-like DNA-binding domains"/>
    <property type="match status" value="1"/>
</dbReference>
<dbReference type="Pfam" id="PF13377">
    <property type="entry name" value="Peripla_BP_3"/>
    <property type="match status" value="1"/>
</dbReference>
<dbReference type="RefSeq" id="WP_275229402.1">
    <property type="nucleotide sequence ID" value="NZ_JARESE010000056.1"/>
</dbReference>
<reference evidence="5 6" key="1">
    <citation type="submission" date="2023-03" db="EMBL/GenBank/DDBJ databases">
        <title>NovoSphingobium album sp. nov. isolated from polycyclic aromatic hydrocarbons- and heavy-metal polluted soil.</title>
        <authorList>
            <person name="Liu Z."/>
            <person name="Wang K."/>
        </authorList>
    </citation>
    <scope>NUCLEOTIDE SEQUENCE [LARGE SCALE GENOMIC DNA]</scope>
    <source>
        <strain evidence="5 6">H3SJ31-1</strain>
    </source>
</reference>
<dbReference type="InterPro" id="IPR010982">
    <property type="entry name" value="Lambda_DNA-bd_dom_sf"/>
</dbReference>
<accession>A0ABT5WTS7</accession>
<dbReference type="GO" id="GO:0003677">
    <property type="term" value="F:DNA binding"/>
    <property type="evidence" value="ECO:0007669"/>
    <property type="project" value="UniProtKB-KW"/>
</dbReference>
<sequence length="334" mass="35089">MNVSRITINEVARLSGVSKKTVSRVINHSPLLSEATRSKVEAVIAETGYVPDPQARALARGRNFSIALIHDGTSPAILALIEQGIHEALEGGDYALVLRALAGDPETRLAEFLERHRPAGVLLVPPLSGNPALAARCLAADTPCVRLGVSAPDDPACFAADERAAMAETVDALVRAGHRRIGLIAGPEHSRESRQRELGYLDAMADHELDRGPALIANGDYSLDSGVAAGRLLLEVSPRPTAIIACNDVMAAGVIRAACAMGIAVPEDLSVIGFGDEPLAAQVTPPLTSVHVPWTQMARAAAERLVDPGAAPLPPRYVPHLIARESASAIETSQ</sequence>
<name>A0ABT5WTS7_9SPHN</name>
<dbReference type="InterPro" id="IPR046335">
    <property type="entry name" value="LacI/GalR-like_sensor"/>
</dbReference>
<dbReference type="SUPFAM" id="SSF53822">
    <property type="entry name" value="Periplasmic binding protein-like I"/>
    <property type="match status" value="1"/>
</dbReference>
<dbReference type="CDD" id="cd01392">
    <property type="entry name" value="HTH_LacI"/>
    <property type="match status" value="1"/>
</dbReference>
<dbReference type="Proteomes" id="UP001216253">
    <property type="component" value="Unassembled WGS sequence"/>
</dbReference>
<keyword evidence="6" id="KW-1185">Reference proteome</keyword>
<dbReference type="Gene3D" id="3.40.50.2300">
    <property type="match status" value="2"/>
</dbReference>
<dbReference type="PROSITE" id="PS50932">
    <property type="entry name" value="HTH_LACI_2"/>
    <property type="match status" value="1"/>
</dbReference>
<evidence type="ECO:0000259" key="4">
    <source>
        <dbReference type="PROSITE" id="PS50932"/>
    </source>
</evidence>